<feature type="transmembrane region" description="Helical" evidence="1">
    <location>
        <begin position="12"/>
        <end position="35"/>
    </location>
</feature>
<organism evidence="2 3">
    <name type="scientific">Neomoorella glycerini</name>
    <dbReference type="NCBI Taxonomy" id="55779"/>
    <lineage>
        <taxon>Bacteria</taxon>
        <taxon>Bacillati</taxon>
        <taxon>Bacillota</taxon>
        <taxon>Clostridia</taxon>
        <taxon>Neomoorellales</taxon>
        <taxon>Neomoorellaceae</taxon>
        <taxon>Neomoorella</taxon>
    </lineage>
</organism>
<dbReference type="Proteomes" id="UP000425916">
    <property type="component" value="Chromosome"/>
</dbReference>
<proteinExistence type="predicted"/>
<evidence type="ECO:0000313" key="3">
    <source>
        <dbReference type="Proteomes" id="UP000425916"/>
    </source>
</evidence>
<keyword evidence="1" id="KW-0812">Transmembrane</keyword>
<accession>A0A6I5ZN02</accession>
<feature type="transmembrane region" description="Helical" evidence="1">
    <location>
        <begin position="47"/>
        <end position="67"/>
    </location>
</feature>
<evidence type="ECO:0000313" key="2">
    <source>
        <dbReference type="EMBL" id="QGP91203.1"/>
    </source>
</evidence>
<dbReference type="AlphaFoldDB" id="A0A6I5ZN02"/>
<protein>
    <submittedName>
        <fullName evidence="2">Uncharacterized protein</fullName>
    </submittedName>
</protein>
<evidence type="ECO:0000256" key="1">
    <source>
        <dbReference type="SAM" id="Phobius"/>
    </source>
</evidence>
<reference evidence="2 3" key="1">
    <citation type="submission" date="2019-11" db="EMBL/GenBank/DDBJ databases">
        <title>Genome sequence of Moorella glycerini DSM11254.</title>
        <authorList>
            <person name="Poehlein A."/>
            <person name="Boeer T."/>
            <person name="Daniel R."/>
        </authorList>
    </citation>
    <scope>NUCLEOTIDE SEQUENCE [LARGE SCALE GENOMIC DNA]</scope>
    <source>
        <strain evidence="2 3">DSM 11254</strain>
    </source>
</reference>
<keyword evidence="3" id="KW-1185">Reference proteome</keyword>
<sequence length="81" mass="8874">MMTELETQAARRAGIIYTGISLGMTLFFLALTFLTGKSYTPVARAGGAVWVFILTMIVTMPIVIPTVKNKVMGYGIKSKER</sequence>
<name>A0A6I5ZN02_9FIRM</name>
<dbReference type="EMBL" id="CP046244">
    <property type="protein sequence ID" value="QGP91203.1"/>
    <property type="molecule type" value="Genomic_DNA"/>
</dbReference>
<keyword evidence="1" id="KW-0472">Membrane</keyword>
<gene>
    <name evidence="2" type="ORF">MGLY_05300</name>
</gene>
<keyword evidence="1" id="KW-1133">Transmembrane helix</keyword>